<name>A0ABM4ZGM0_VULVU</name>
<proteinExistence type="predicted"/>
<keyword evidence="3" id="KW-1185">Reference proteome</keyword>
<dbReference type="InterPro" id="IPR050302">
    <property type="entry name" value="Rab_GAP_TBC_domain"/>
</dbReference>
<protein>
    <recommendedName>
        <fullName evidence="2">Rab-GAP TBC domain-containing protein</fullName>
    </recommendedName>
</protein>
<feature type="compositionally biased region" description="Pro residues" evidence="1">
    <location>
        <begin position="211"/>
        <end position="226"/>
    </location>
</feature>
<reference evidence="4" key="1">
    <citation type="submission" date="2025-08" db="UniProtKB">
        <authorList>
            <consortium name="RefSeq"/>
        </authorList>
    </citation>
    <scope>IDENTIFICATION</scope>
    <source>
        <tissue evidence="4">Cell line</tissue>
    </source>
</reference>
<dbReference type="SMART" id="SM00164">
    <property type="entry name" value="TBC"/>
    <property type="match status" value="1"/>
</dbReference>
<dbReference type="PROSITE" id="PS50086">
    <property type="entry name" value="TBC_RABGAP"/>
    <property type="match status" value="2"/>
</dbReference>
<dbReference type="GeneID" id="140597357"/>
<feature type="compositionally biased region" description="Pro residues" evidence="1">
    <location>
        <begin position="508"/>
        <end position="521"/>
    </location>
</feature>
<dbReference type="SUPFAM" id="SSF47923">
    <property type="entry name" value="Ypt/Rab-GAP domain of gyp1p"/>
    <property type="match status" value="3"/>
</dbReference>
<dbReference type="PANTHER" id="PTHR47219">
    <property type="entry name" value="RAB GTPASE-ACTIVATING PROTEIN 1-LIKE"/>
    <property type="match status" value="1"/>
</dbReference>
<dbReference type="Proteomes" id="UP001652641">
    <property type="component" value="Unplaced"/>
</dbReference>
<dbReference type="Gene3D" id="1.10.8.270">
    <property type="entry name" value="putative rabgap domain of human tbc1 domain family member 14 like domains"/>
    <property type="match status" value="2"/>
</dbReference>
<accession>A0ABM4ZGM0</accession>
<evidence type="ECO:0000256" key="1">
    <source>
        <dbReference type="SAM" id="MobiDB-lite"/>
    </source>
</evidence>
<feature type="compositionally biased region" description="Pro residues" evidence="1">
    <location>
        <begin position="188"/>
        <end position="203"/>
    </location>
</feature>
<evidence type="ECO:0000313" key="4">
    <source>
        <dbReference type="RefSeq" id="XP_072601701.1"/>
    </source>
</evidence>
<dbReference type="Gene3D" id="1.10.472.80">
    <property type="entry name" value="Ypt/Rab-GAP domain of gyp1p, domain 3"/>
    <property type="match status" value="2"/>
</dbReference>
<sequence length="539" mass="60626">MSEIAAVLLMFLPEEDAFWALAQLMVGDRHSMHGFFVPGFPKLLRFQRHHERVLQRALPDLRKHMDEEQMSTGIYSPKWFLQCFLGRTPFSLTLKLWDAYVLDGERVLTAMAYTILKVHRKRLLKLPLEGLREFLQDSLAQPWALEDEAVLRHLRASMTQLRRMRCDLPPPAGPEEFPTRPLGLEPVSPAPGPLLPSPASEPPPRVEEPASPGPAARPEPPGPPPGQAIVQLAPQPRRWNSLPTLPGQQGGAGRRPRDTAGFKTENGVSFHLAPAWATPEAPRRTGPWSTPGTPITRQRALFCVLAAYSLYDTEVGYCQGMSEIAAVLLMFLPEEDAFWALAQLMVGDRHSMHGFFVPGFPKLLRFQRHHERVLQRALPDLRKHMDEEQMSTGIYSPKWFLQCFLGRTPFSLTLKLWDAYVLDGERVLTAMAYTILKVHRKRLLKLPLEGLREFLQDSLAQPWALEDEAVLRHLRASMTQLRRMRCDLPPPAGPEEFPTRPLGLEPVSPAPGPLLPSPASEPLPRVEEPASPGPAARAR</sequence>
<feature type="domain" description="Rab-GAP TBC" evidence="2">
    <location>
        <begin position="229"/>
        <end position="424"/>
    </location>
</feature>
<evidence type="ECO:0000313" key="3">
    <source>
        <dbReference type="Proteomes" id="UP001652641"/>
    </source>
</evidence>
<dbReference type="PANTHER" id="PTHR47219:SF25">
    <property type="entry name" value="RAB-GAP TBC DOMAIN-CONTAINING PROTEIN"/>
    <property type="match status" value="1"/>
</dbReference>
<feature type="domain" description="Rab-GAP TBC" evidence="2">
    <location>
        <begin position="1"/>
        <end position="104"/>
    </location>
</feature>
<evidence type="ECO:0000259" key="2">
    <source>
        <dbReference type="PROSITE" id="PS50086"/>
    </source>
</evidence>
<feature type="region of interest" description="Disordered" evidence="1">
    <location>
        <begin position="485"/>
        <end position="539"/>
    </location>
</feature>
<feature type="region of interest" description="Disordered" evidence="1">
    <location>
        <begin position="165"/>
        <end position="262"/>
    </location>
</feature>
<dbReference type="InterPro" id="IPR035969">
    <property type="entry name" value="Rab-GAP_TBC_sf"/>
</dbReference>
<dbReference type="InterPro" id="IPR000195">
    <property type="entry name" value="Rab-GAP-TBC_dom"/>
</dbReference>
<organism evidence="3 4">
    <name type="scientific">Vulpes vulpes</name>
    <name type="common">Red fox</name>
    <dbReference type="NCBI Taxonomy" id="9627"/>
    <lineage>
        <taxon>Eukaryota</taxon>
        <taxon>Metazoa</taxon>
        <taxon>Chordata</taxon>
        <taxon>Craniata</taxon>
        <taxon>Vertebrata</taxon>
        <taxon>Euteleostomi</taxon>
        <taxon>Mammalia</taxon>
        <taxon>Eutheria</taxon>
        <taxon>Laurasiatheria</taxon>
        <taxon>Carnivora</taxon>
        <taxon>Caniformia</taxon>
        <taxon>Canidae</taxon>
        <taxon>Vulpes</taxon>
    </lineage>
</organism>
<dbReference type="RefSeq" id="XP_072601701.1">
    <property type="nucleotide sequence ID" value="XM_072745600.1"/>
</dbReference>
<dbReference type="Pfam" id="PF00566">
    <property type="entry name" value="RabGAP-TBC"/>
    <property type="match status" value="2"/>
</dbReference>
<gene>
    <name evidence="4" type="primary">LOC140597357</name>
</gene>